<evidence type="ECO:0000256" key="8">
    <source>
        <dbReference type="ARBA" id="ARBA00023027"/>
    </source>
</evidence>
<protein>
    <recommendedName>
        <fullName evidence="12">Methylenetetrahydrofolate reductase</fullName>
        <ecNumber evidence="12">1.5.1.54</ecNumber>
    </recommendedName>
</protein>
<comment type="cofactor">
    <cofactor evidence="1 12">
        <name>FAD</name>
        <dbReference type="ChEBI" id="CHEBI:57692"/>
    </cofactor>
</comment>
<dbReference type="AlphaFoldDB" id="A0A938YC49"/>
<evidence type="ECO:0000256" key="3">
    <source>
        <dbReference type="ARBA" id="ARBA00006743"/>
    </source>
</evidence>
<evidence type="ECO:0000256" key="4">
    <source>
        <dbReference type="ARBA" id="ARBA00022605"/>
    </source>
</evidence>
<keyword evidence="5 12" id="KW-0285">Flavoprotein</keyword>
<evidence type="ECO:0000256" key="5">
    <source>
        <dbReference type="ARBA" id="ARBA00022630"/>
    </source>
</evidence>
<evidence type="ECO:0000256" key="1">
    <source>
        <dbReference type="ARBA" id="ARBA00001974"/>
    </source>
</evidence>
<proteinExistence type="inferred from homology"/>
<accession>A0A938YC49</accession>
<evidence type="ECO:0000256" key="2">
    <source>
        <dbReference type="ARBA" id="ARBA00004777"/>
    </source>
</evidence>
<keyword evidence="8" id="KW-0520">NAD</keyword>
<evidence type="ECO:0000256" key="11">
    <source>
        <dbReference type="ARBA" id="ARBA00048628"/>
    </source>
</evidence>
<keyword evidence="14" id="KW-1185">Reference proteome</keyword>
<dbReference type="EMBL" id="JAERWK010000008">
    <property type="protein sequence ID" value="MBM9466918.1"/>
    <property type="molecule type" value="Genomic_DNA"/>
</dbReference>
<name>A0A938YC49_9ACTN</name>
<evidence type="ECO:0000256" key="12">
    <source>
        <dbReference type="RuleBase" id="RU003862"/>
    </source>
</evidence>
<dbReference type="EC" id="1.5.1.54" evidence="12"/>
<keyword evidence="9" id="KW-0486">Methionine biosynthesis</keyword>
<evidence type="ECO:0000256" key="10">
    <source>
        <dbReference type="ARBA" id="ARBA00034478"/>
    </source>
</evidence>
<dbReference type="PANTHER" id="PTHR45754">
    <property type="entry name" value="METHYLENETETRAHYDROFOLATE REDUCTASE"/>
    <property type="match status" value="1"/>
</dbReference>
<gene>
    <name evidence="13" type="primary">metF</name>
    <name evidence="13" type="ORF">JL106_06430</name>
</gene>
<evidence type="ECO:0000256" key="9">
    <source>
        <dbReference type="ARBA" id="ARBA00023167"/>
    </source>
</evidence>
<dbReference type="Proteomes" id="UP000663792">
    <property type="component" value="Unassembled WGS sequence"/>
</dbReference>
<dbReference type="NCBIfam" id="TIGR00676">
    <property type="entry name" value="fadh2"/>
    <property type="match status" value="1"/>
</dbReference>
<keyword evidence="6 12" id="KW-0274">FAD</keyword>
<comment type="pathway">
    <text evidence="2 12">One-carbon metabolism; tetrahydrofolate interconversion.</text>
</comment>
<dbReference type="GO" id="GO:0005829">
    <property type="term" value="C:cytosol"/>
    <property type="evidence" value="ECO:0007669"/>
    <property type="project" value="InterPro"/>
</dbReference>
<evidence type="ECO:0000256" key="7">
    <source>
        <dbReference type="ARBA" id="ARBA00023002"/>
    </source>
</evidence>
<evidence type="ECO:0000313" key="13">
    <source>
        <dbReference type="EMBL" id="MBM9466918.1"/>
    </source>
</evidence>
<sequence>MTTVRERLETPGQKFSVEFMPPRDDREEAVLWDSVRRLEPLRPAFVSVTYGAGGSQRDRTIRVTERIASSTTMLPVAHLTAVGHSVAELRQIVGEYAAVGVRNILALRGDPPGDPLGPWTSHPAGVEYAADLVRLVRSLGDFSVGVAAFPAMHPRSPDEETDIRHYAAKIAAGADYAITQMLFSAEDWLRLRDKAAAAGARAPLLPGIMPIVSFARLQRITQLSGQPMPDELGRQLQDVADDPVAGRELGMAHAIAMSERLLAEGAPCLHFYTFNRSRATLEVLAALGMAPVPVPR</sequence>
<comment type="catalytic activity">
    <reaction evidence="11">
        <text>(6S)-5-methyl-5,6,7,8-tetrahydrofolate + NAD(+) = (6R)-5,10-methylene-5,6,7,8-tetrahydrofolate + NADH + H(+)</text>
        <dbReference type="Rhea" id="RHEA:19821"/>
        <dbReference type="ChEBI" id="CHEBI:15378"/>
        <dbReference type="ChEBI" id="CHEBI:15636"/>
        <dbReference type="ChEBI" id="CHEBI:18608"/>
        <dbReference type="ChEBI" id="CHEBI:57540"/>
        <dbReference type="ChEBI" id="CHEBI:57945"/>
        <dbReference type="EC" id="1.5.1.54"/>
    </reaction>
    <physiologicalReaction direction="right-to-left" evidence="11">
        <dbReference type="Rhea" id="RHEA:19823"/>
    </physiologicalReaction>
</comment>
<dbReference type="RefSeq" id="WP_205259859.1">
    <property type="nucleotide sequence ID" value="NZ_JAERWK010000008.1"/>
</dbReference>
<dbReference type="CDD" id="cd00537">
    <property type="entry name" value="MTHFR"/>
    <property type="match status" value="1"/>
</dbReference>
<evidence type="ECO:0000256" key="6">
    <source>
        <dbReference type="ARBA" id="ARBA00022827"/>
    </source>
</evidence>
<evidence type="ECO:0000313" key="14">
    <source>
        <dbReference type="Proteomes" id="UP000663792"/>
    </source>
</evidence>
<dbReference type="InterPro" id="IPR029041">
    <property type="entry name" value="FAD-linked_oxidoreductase-like"/>
</dbReference>
<dbReference type="GO" id="GO:0035999">
    <property type="term" value="P:tetrahydrofolate interconversion"/>
    <property type="evidence" value="ECO:0007669"/>
    <property type="project" value="TreeGrafter"/>
</dbReference>
<dbReference type="PANTHER" id="PTHR45754:SF3">
    <property type="entry name" value="METHYLENETETRAHYDROFOLATE REDUCTASE (NADPH)"/>
    <property type="match status" value="1"/>
</dbReference>
<dbReference type="GO" id="GO:0009086">
    <property type="term" value="P:methionine biosynthetic process"/>
    <property type="evidence" value="ECO:0007669"/>
    <property type="project" value="UniProtKB-KW"/>
</dbReference>
<organism evidence="13 14">
    <name type="scientific">Nakamurella leprariae</name>
    <dbReference type="NCBI Taxonomy" id="2803911"/>
    <lineage>
        <taxon>Bacteria</taxon>
        <taxon>Bacillati</taxon>
        <taxon>Actinomycetota</taxon>
        <taxon>Actinomycetes</taxon>
        <taxon>Nakamurellales</taxon>
        <taxon>Nakamurellaceae</taxon>
        <taxon>Nakamurella</taxon>
    </lineage>
</organism>
<dbReference type="InterPro" id="IPR003171">
    <property type="entry name" value="Mehydrof_redctse-like"/>
</dbReference>
<reference evidence="13" key="1">
    <citation type="submission" date="2021-01" db="EMBL/GenBank/DDBJ databases">
        <title>YIM 132084 draft genome.</title>
        <authorList>
            <person name="An D."/>
        </authorList>
    </citation>
    <scope>NUCLEOTIDE SEQUENCE</scope>
    <source>
        <strain evidence="13">YIM 132084</strain>
    </source>
</reference>
<dbReference type="InterPro" id="IPR004620">
    <property type="entry name" value="MTHF_reductase_bac"/>
</dbReference>
<keyword evidence="4" id="KW-0028">Amino-acid biosynthesis</keyword>
<dbReference type="GO" id="GO:0106312">
    <property type="term" value="F:methylenetetrahydrofolate reductase (NADH) activity"/>
    <property type="evidence" value="ECO:0007669"/>
    <property type="project" value="UniProtKB-EC"/>
</dbReference>
<comment type="pathway">
    <text evidence="10">Amino-acid biosynthesis; L-methionine biosynthesis via de novo pathway.</text>
</comment>
<comment type="similarity">
    <text evidence="3 12">Belongs to the methylenetetrahydrofolate reductase family.</text>
</comment>
<comment type="caution">
    <text evidence="13">The sequence shown here is derived from an EMBL/GenBank/DDBJ whole genome shotgun (WGS) entry which is preliminary data.</text>
</comment>
<dbReference type="SUPFAM" id="SSF51730">
    <property type="entry name" value="FAD-linked oxidoreductase"/>
    <property type="match status" value="1"/>
</dbReference>
<dbReference type="Pfam" id="PF02219">
    <property type="entry name" value="MTHFR"/>
    <property type="match status" value="1"/>
</dbReference>
<dbReference type="Gene3D" id="3.20.20.220">
    <property type="match status" value="1"/>
</dbReference>
<dbReference type="GO" id="GO:0071949">
    <property type="term" value="F:FAD binding"/>
    <property type="evidence" value="ECO:0007669"/>
    <property type="project" value="TreeGrafter"/>
</dbReference>
<keyword evidence="7 12" id="KW-0560">Oxidoreductase</keyword>